<protein>
    <submittedName>
        <fullName evidence="2">Unannotated protein</fullName>
    </submittedName>
</protein>
<evidence type="ECO:0000313" key="2">
    <source>
        <dbReference type="EMBL" id="CAB4733683.1"/>
    </source>
</evidence>
<dbReference type="PANTHER" id="PTHR46066">
    <property type="entry name" value="CHITINASE DOMAIN-CONTAINING PROTEIN 1 FAMILY MEMBER"/>
    <property type="match status" value="1"/>
</dbReference>
<feature type="domain" description="GH18" evidence="1">
    <location>
        <begin position="1"/>
        <end position="131"/>
    </location>
</feature>
<dbReference type="Gene3D" id="3.20.20.80">
    <property type="entry name" value="Glycosidases"/>
    <property type="match status" value="1"/>
</dbReference>
<dbReference type="PANTHER" id="PTHR46066:SF2">
    <property type="entry name" value="CHITINASE DOMAIN-CONTAINING PROTEIN 1"/>
    <property type="match status" value="1"/>
</dbReference>
<dbReference type="EMBL" id="CAEZXR010000442">
    <property type="protein sequence ID" value="CAB4733683.1"/>
    <property type="molecule type" value="Genomic_DNA"/>
</dbReference>
<dbReference type="InterPro" id="IPR029070">
    <property type="entry name" value="Chitinase_insertion_sf"/>
</dbReference>
<proteinExistence type="predicted"/>
<dbReference type="PROSITE" id="PS51910">
    <property type="entry name" value="GH18_2"/>
    <property type="match status" value="1"/>
</dbReference>
<dbReference type="SUPFAM" id="SSF51445">
    <property type="entry name" value="(Trans)glycosidases"/>
    <property type="match status" value="1"/>
</dbReference>
<dbReference type="AlphaFoldDB" id="A0A6J6SG42"/>
<gene>
    <name evidence="2" type="ORF">UFOPK2579_02742</name>
</gene>
<accession>A0A6J6SG42</accession>
<dbReference type="InterPro" id="IPR017853">
    <property type="entry name" value="GH"/>
</dbReference>
<dbReference type="GO" id="GO:0005975">
    <property type="term" value="P:carbohydrate metabolic process"/>
    <property type="evidence" value="ECO:0007669"/>
    <property type="project" value="InterPro"/>
</dbReference>
<dbReference type="Gene3D" id="3.10.50.10">
    <property type="match status" value="1"/>
</dbReference>
<sequence>MTYDQHGPSWSGPGPIGGLGWQRRTLEAALEQVPAAQLDLGVAGYGYTWPRRGTGHTLLTRGARRVVAADGAQAHWKPGPAEWTATLSDGTRIWWSDRRSYAARQALAREYGLHGLAVWRVGSADTLLPLT</sequence>
<name>A0A6J6SG42_9ZZZZ</name>
<dbReference type="InterPro" id="IPR001223">
    <property type="entry name" value="Glyco_hydro18_cat"/>
</dbReference>
<evidence type="ECO:0000259" key="1">
    <source>
        <dbReference type="PROSITE" id="PS51910"/>
    </source>
</evidence>
<organism evidence="2">
    <name type="scientific">freshwater metagenome</name>
    <dbReference type="NCBI Taxonomy" id="449393"/>
    <lineage>
        <taxon>unclassified sequences</taxon>
        <taxon>metagenomes</taxon>
        <taxon>ecological metagenomes</taxon>
    </lineage>
</organism>
<reference evidence="2" key="1">
    <citation type="submission" date="2020-05" db="EMBL/GenBank/DDBJ databases">
        <authorList>
            <person name="Chiriac C."/>
            <person name="Salcher M."/>
            <person name="Ghai R."/>
            <person name="Kavagutti S V."/>
        </authorList>
    </citation>
    <scope>NUCLEOTIDE SEQUENCE</scope>
</reference>